<evidence type="ECO:0008006" key="4">
    <source>
        <dbReference type="Google" id="ProtNLM"/>
    </source>
</evidence>
<sequence length="111" mass="12122">METGRIVVHLLALLPCSKMVLSSNPSMGSFCMEFACSLWVLWLPSKSKNMTVTLIGLSKIPLGISVCACAIDCPVCLYTSRGTHCIFTRCSDFSGKMSLLMSSFLETELTE</sequence>
<comment type="caution">
    <text evidence="2">The sequence shown here is derived from an EMBL/GenBank/DDBJ whole genome shotgun (WGS) entry which is preliminary data.</text>
</comment>
<organism evidence="2 3">
    <name type="scientific">Ameca splendens</name>
    <dbReference type="NCBI Taxonomy" id="208324"/>
    <lineage>
        <taxon>Eukaryota</taxon>
        <taxon>Metazoa</taxon>
        <taxon>Chordata</taxon>
        <taxon>Craniata</taxon>
        <taxon>Vertebrata</taxon>
        <taxon>Euteleostomi</taxon>
        <taxon>Actinopterygii</taxon>
        <taxon>Neopterygii</taxon>
        <taxon>Teleostei</taxon>
        <taxon>Neoteleostei</taxon>
        <taxon>Acanthomorphata</taxon>
        <taxon>Ovalentaria</taxon>
        <taxon>Atherinomorphae</taxon>
        <taxon>Cyprinodontiformes</taxon>
        <taxon>Goodeidae</taxon>
        <taxon>Ameca</taxon>
    </lineage>
</organism>
<dbReference type="EMBL" id="JAHRIP010001376">
    <property type="protein sequence ID" value="MEQ2280268.1"/>
    <property type="molecule type" value="Genomic_DNA"/>
</dbReference>
<evidence type="ECO:0000256" key="1">
    <source>
        <dbReference type="SAM" id="SignalP"/>
    </source>
</evidence>
<protein>
    <recommendedName>
        <fullName evidence="4">Secreted protein</fullName>
    </recommendedName>
</protein>
<feature type="chain" id="PRO_5046986137" description="Secreted protein" evidence="1">
    <location>
        <begin position="23"/>
        <end position="111"/>
    </location>
</feature>
<name>A0ABV0XFQ0_9TELE</name>
<dbReference type="Proteomes" id="UP001469553">
    <property type="component" value="Unassembled WGS sequence"/>
</dbReference>
<reference evidence="2 3" key="1">
    <citation type="submission" date="2021-06" db="EMBL/GenBank/DDBJ databases">
        <authorList>
            <person name="Palmer J.M."/>
        </authorList>
    </citation>
    <scope>NUCLEOTIDE SEQUENCE [LARGE SCALE GENOMIC DNA]</scope>
    <source>
        <strain evidence="2 3">AS_MEX2019</strain>
        <tissue evidence="2">Muscle</tissue>
    </source>
</reference>
<gene>
    <name evidence="2" type="ORF">AMECASPLE_017990</name>
</gene>
<feature type="signal peptide" evidence="1">
    <location>
        <begin position="1"/>
        <end position="22"/>
    </location>
</feature>
<proteinExistence type="predicted"/>
<evidence type="ECO:0000313" key="3">
    <source>
        <dbReference type="Proteomes" id="UP001469553"/>
    </source>
</evidence>
<evidence type="ECO:0000313" key="2">
    <source>
        <dbReference type="EMBL" id="MEQ2280268.1"/>
    </source>
</evidence>
<accession>A0ABV0XFQ0</accession>
<keyword evidence="1" id="KW-0732">Signal</keyword>
<keyword evidence="3" id="KW-1185">Reference proteome</keyword>